<dbReference type="PATRIC" id="fig|943816.4.peg.3653"/>
<dbReference type="InterPro" id="IPR015500">
    <property type="entry name" value="Peptidase_S8_subtilisin-rel"/>
</dbReference>
<dbReference type="Proteomes" id="UP000175829">
    <property type="component" value="Unassembled WGS sequence"/>
</dbReference>
<evidence type="ECO:0000256" key="1">
    <source>
        <dbReference type="ARBA" id="ARBA00011073"/>
    </source>
</evidence>
<dbReference type="InterPro" id="IPR023827">
    <property type="entry name" value="Peptidase_S8_Asp-AS"/>
</dbReference>
<keyword evidence="3 5" id="KW-0378">Hydrolase</keyword>
<feature type="active site" description="Charge relay system" evidence="5">
    <location>
        <position position="100"/>
    </location>
</feature>
<comment type="similarity">
    <text evidence="1 5">Belongs to the peptidase S8 family.</text>
</comment>
<proteinExistence type="inferred from homology"/>
<dbReference type="AlphaFoldDB" id="A0A1E7KBY2"/>
<feature type="region of interest" description="Disordered" evidence="6">
    <location>
        <begin position="372"/>
        <end position="416"/>
    </location>
</feature>
<feature type="transmembrane region" description="Helical" evidence="7">
    <location>
        <begin position="346"/>
        <end position="366"/>
    </location>
</feature>
<feature type="active site" description="Charge relay system" evidence="5">
    <location>
        <position position="267"/>
    </location>
</feature>
<protein>
    <submittedName>
        <fullName evidence="9">Peptidase</fullName>
    </submittedName>
</protein>
<dbReference type="SUPFAM" id="SSF52743">
    <property type="entry name" value="Subtilisin-like"/>
    <property type="match status" value="1"/>
</dbReference>
<dbReference type="PANTHER" id="PTHR43806">
    <property type="entry name" value="PEPTIDASE S8"/>
    <property type="match status" value="1"/>
</dbReference>
<reference evidence="9 10" key="1">
    <citation type="journal article" date="2016" name="Front. Microbiol.">
        <title>Comparative Genomics Analysis of Streptomyces Species Reveals Their Adaptation to the Marine Environment and Their Diversity at the Genomic Level.</title>
        <authorList>
            <person name="Tian X."/>
            <person name="Zhang Z."/>
            <person name="Yang T."/>
            <person name="Chen M."/>
            <person name="Li J."/>
            <person name="Chen F."/>
            <person name="Yang J."/>
            <person name="Li W."/>
            <person name="Zhang B."/>
            <person name="Zhang Z."/>
            <person name="Wu J."/>
            <person name="Zhang C."/>
            <person name="Long L."/>
            <person name="Xiao J."/>
        </authorList>
    </citation>
    <scope>NUCLEOTIDE SEQUENCE [LARGE SCALE GENOMIC DNA]</scope>
    <source>
        <strain evidence="9 10">SCSIO M10379</strain>
    </source>
</reference>
<comment type="caution">
    <text evidence="9">The sequence shown here is derived from an EMBL/GenBank/DDBJ whole genome shotgun (WGS) entry which is preliminary data.</text>
</comment>
<dbReference type="PANTHER" id="PTHR43806:SF11">
    <property type="entry name" value="CEREVISIN-RELATED"/>
    <property type="match status" value="1"/>
</dbReference>
<dbReference type="InterPro" id="IPR050131">
    <property type="entry name" value="Peptidase_S8_subtilisin-like"/>
</dbReference>
<evidence type="ECO:0000256" key="2">
    <source>
        <dbReference type="ARBA" id="ARBA00022670"/>
    </source>
</evidence>
<evidence type="ECO:0000313" key="9">
    <source>
        <dbReference type="EMBL" id="OEV01445.1"/>
    </source>
</evidence>
<dbReference type="PROSITE" id="PS00136">
    <property type="entry name" value="SUBTILASE_ASP"/>
    <property type="match status" value="1"/>
</dbReference>
<dbReference type="GO" id="GO:0004252">
    <property type="term" value="F:serine-type endopeptidase activity"/>
    <property type="evidence" value="ECO:0007669"/>
    <property type="project" value="UniProtKB-UniRule"/>
</dbReference>
<evidence type="ECO:0000313" key="10">
    <source>
        <dbReference type="Proteomes" id="UP000175829"/>
    </source>
</evidence>
<organism evidence="9 10">
    <name type="scientific">Streptomyces qinglanensis</name>
    <dbReference type="NCBI Taxonomy" id="943816"/>
    <lineage>
        <taxon>Bacteria</taxon>
        <taxon>Bacillati</taxon>
        <taxon>Actinomycetota</taxon>
        <taxon>Actinomycetes</taxon>
        <taxon>Kitasatosporales</taxon>
        <taxon>Streptomycetaceae</taxon>
        <taxon>Streptomyces</taxon>
    </lineage>
</organism>
<sequence>MAATILLTVPAGPAAADDVVELPSVASVLPSGEPCAKASDDKAEKQPWTRQPLGLSRAWKFSRGRGVTVAVVDTGVGTDIPALSGRVEAVGDAGEDCVGHGSFAAGLIAASPGEGVGVAGLAPRARILAVRGTGTRGETTPERLADGIRTAADRGAQVIYVGRAVATGKDELTAAVEHAAEKDALVVAPSVPDTLPKDSSTGKTVEPAPWYWPASVPEALSVMDYGPDGQRPEKSPPARNADLGAPGDEVVSVGPEGDGHYFGSGSSLAAAHAAGAAALVRARHPEMTAPEVARQLTVAGYPDDPPRLDPYGALTTLLTGKRGRPPEEAAAHVPAAAPSGPLNRSLIVAAAGGALVLLVAGGAVIIPRGRARGWRPAGAPDPAAAPTAEGAPDAPDAPDAGASAAVGEGVPPAGGR</sequence>
<keyword evidence="7" id="KW-1133">Transmembrane helix</keyword>
<evidence type="ECO:0000256" key="3">
    <source>
        <dbReference type="ARBA" id="ARBA00022801"/>
    </source>
</evidence>
<evidence type="ECO:0000256" key="4">
    <source>
        <dbReference type="ARBA" id="ARBA00022825"/>
    </source>
</evidence>
<dbReference type="GO" id="GO:0006508">
    <property type="term" value="P:proteolysis"/>
    <property type="evidence" value="ECO:0007669"/>
    <property type="project" value="UniProtKB-KW"/>
</dbReference>
<evidence type="ECO:0000256" key="6">
    <source>
        <dbReference type="SAM" id="MobiDB-lite"/>
    </source>
</evidence>
<dbReference type="InterPro" id="IPR000209">
    <property type="entry name" value="Peptidase_S8/S53_dom"/>
</dbReference>
<keyword evidence="7" id="KW-0472">Membrane</keyword>
<feature type="active site" description="Charge relay system" evidence="5">
    <location>
        <position position="73"/>
    </location>
</feature>
<keyword evidence="4 5" id="KW-0720">Serine protease</keyword>
<name>A0A1E7KBY2_9ACTN</name>
<dbReference type="PRINTS" id="PR00723">
    <property type="entry name" value="SUBTILISIN"/>
</dbReference>
<dbReference type="PROSITE" id="PS51892">
    <property type="entry name" value="SUBTILASE"/>
    <property type="match status" value="1"/>
</dbReference>
<dbReference type="EMBL" id="LJGV01000022">
    <property type="protein sequence ID" value="OEV01445.1"/>
    <property type="molecule type" value="Genomic_DNA"/>
</dbReference>
<feature type="region of interest" description="Disordered" evidence="6">
    <location>
        <begin position="223"/>
        <end position="258"/>
    </location>
</feature>
<keyword evidence="2 5" id="KW-0645">Protease</keyword>
<keyword evidence="7" id="KW-0812">Transmembrane</keyword>
<dbReference type="Pfam" id="PF00082">
    <property type="entry name" value="Peptidase_S8"/>
    <property type="match status" value="1"/>
</dbReference>
<gene>
    <name evidence="9" type="ORF">AN217_20625</name>
</gene>
<feature type="domain" description="Peptidase S8/S53" evidence="8">
    <location>
        <begin position="64"/>
        <end position="296"/>
    </location>
</feature>
<evidence type="ECO:0000256" key="5">
    <source>
        <dbReference type="PROSITE-ProRule" id="PRU01240"/>
    </source>
</evidence>
<dbReference type="InterPro" id="IPR036852">
    <property type="entry name" value="Peptidase_S8/S53_dom_sf"/>
</dbReference>
<accession>A0A1E7KBY2</accession>
<dbReference type="Gene3D" id="3.40.50.200">
    <property type="entry name" value="Peptidase S8/S53 domain"/>
    <property type="match status" value="1"/>
</dbReference>
<evidence type="ECO:0000256" key="7">
    <source>
        <dbReference type="SAM" id="Phobius"/>
    </source>
</evidence>
<evidence type="ECO:0000259" key="8">
    <source>
        <dbReference type="Pfam" id="PF00082"/>
    </source>
</evidence>